<proteinExistence type="predicted"/>
<dbReference type="EMBL" id="JBFOLK010000002">
    <property type="protein sequence ID" value="KAL2533947.1"/>
    <property type="molecule type" value="Genomic_DNA"/>
</dbReference>
<keyword evidence="2" id="KW-1185">Reference proteome</keyword>
<gene>
    <name evidence="1" type="ORF">Adt_07298</name>
</gene>
<evidence type="ECO:0000313" key="2">
    <source>
        <dbReference type="Proteomes" id="UP001604336"/>
    </source>
</evidence>
<evidence type="ECO:0000313" key="1">
    <source>
        <dbReference type="EMBL" id="KAL2533947.1"/>
    </source>
</evidence>
<accession>A0ABD1V9P4</accession>
<dbReference type="Proteomes" id="UP001604336">
    <property type="component" value="Unassembled WGS sequence"/>
</dbReference>
<organism evidence="1 2">
    <name type="scientific">Abeliophyllum distichum</name>
    <dbReference type="NCBI Taxonomy" id="126358"/>
    <lineage>
        <taxon>Eukaryota</taxon>
        <taxon>Viridiplantae</taxon>
        <taxon>Streptophyta</taxon>
        <taxon>Embryophyta</taxon>
        <taxon>Tracheophyta</taxon>
        <taxon>Spermatophyta</taxon>
        <taxon>Magnoliopsida</taxon>
        <taxon>eudicotyledons</taxon>
        <taxon>Gunneridae</taxon>
        <taxon>Pentapetalae</taxon>
        <taxon>asterids</taxon>
        <taxon>lamiids</taxon>
        <taxon>Lamiales</taxon>
        <taxon>Oleaceae</taxon>
        <taxon>Forsythieae</taxon>
        <taxon>Abeliophyllum</taxon>
    </lineage>
</organism>
<name>A0ABD1V9P4_9LAMI</name>
<sequence length="106" mass="12239">MPVTRLTVKPAIHAADAGRQSRQKDPKPEECVCGSVRATVRCERRRREFEFCTSAAACRVSPNCRVHPWCRRLPFRLPFSDWRVATAVQSVSFKVQIRFVLYSILF</sequence>
<reference evidence="2" key="1">
    <citation type="submission" date="2024-07" db="EMBL/GenBank/DDBJ databases">
        <title>Two chromosome-level genome assemblies of Korean endemic species Abeliophyllum distichum and Forsythia ovata (Oleaceae).</title>
        <authorList>
            <person name="Jang H."/>
        </authorList>
    </citation>
    <scope>NUCLEOTIDE SEQUENCE [LARGE SCALE GENOMIC DNA]</scope>
</reference>
<comment type="caution">
    <text evidence="1">The sequence shown here is derived from an EMBL/GenBank/DDBJ whole genome shotgun (WGS) entry which is preliminary data.</text>
</comment>
<protein>
    <submittedName>
        <fullName evidence="1">Uncharacterized protein</fullName>
    </submittedName>
</protein>
<dbReference type="AlphaFoldDB" id="A0ABD1V9P4"/>